<accession>A0ACC0V9J3</accession>
<name>A0ACC0V9J3_9HYPO</name>
<protein>
    <submittedName>
        <fullName evidence="1">Uncharacterized protein</fullName>
    </submittedName>
</protein>
<gene>
    <name evidence="1" type="ORF">N3K66_002498</name>
</gene>
<dbReference type="EMBL" id="CM047941">
    <property type="protein sequence ID" value="KAI9903146.1"/>
    <property type="molecule type" value="Genomic_DNA"/>
</dbReference>
<evidence type="ECO:0000313" key="1">
    <source>
        <dbReference type="EMBL" id="KAI9903146.1"/>
    </source>
</evidence>
<organism evidence="1 2">
    <name type="scientific">Trichothecium roseum</name>
    <dbReference type="NCBI Taxonomy" id="47278"/>
    <lineage>
        <taxon>Eukaryota</taxon>
        <taxon>Fungi</taxon>
        <taxon>Dikarya</taxon>
        <taxon>Ascomycota</taxon>
        <taxon>Pezizomycotina</taxon>
        <taxon>Sordariomycetes</taxon>
        <taxon>Hypocreomycetidae</taxon>
        <taxon>Hypocreales</taxon>
        <taxon>Hypocreales incertae sedis</taxon>
        <taxon>Trichothecium</taxon>
    </lineage>
</organism>
<dbReference type="Proteomes" id="UP001163324">
    <property type="component" value="Chromosome 2"/>
</dbReference>
<evidence type="ECO:0000313" key="2">
    <source>
        <dbReference type="Proteomes" id="UP001163324"/>
    </source>
</evidence>
<proteinExistence type="predicted"/>
<comment type="caution">
    <text evidence="1">The sequence shown here is derived from an EMBL/GenBank/DDBJ whole genome shotgun (WGS) entry which is preliminary data.</text>
</comment>
<reference evidence="1" key="1">
    <citation type="submission" date="2022-10" db="EMBL/GenBank/DDBJ databases">
        <title>Complete Genome of Trichothecium roseum strain YXFP-22015, a Plant Pathogen Isolated from Citrus.</title>
        <authorList>
            <person name="Wang Y."/>
            <person name="Zhu L."/>
        </authorList>
    </citation>
    <scope>NUCLEOTIDE SEQUENCE</scope>
    <source>
        <strain evidence="1">YXFP-22015</strain>
    </source>
</reference>
<keyword evidence="2" id="KW-1185">Reference proteome</keyword>
<sequence>MMETEDEDRAAMLKPAQREGGYVVYEIHLHPTYRMPCLWFRLHDLPNGDDPLNIDTVFHHLVPREYKDGLRRYGSIGGISLDHHPINGSPCWFVHPCLAGDQMAGFQCTKENYLMIWLGLVGGCVGLWVPKEMALP</sequence>